<feature type="transmembrane region" description="Helical" evidence="5">
    <location>
        <begin position="12"/>
        <end position="32"/>
    </location>
</feature>
<feature type="transmembrane region" description="Helical" evidence="5">
    <location>
        <begin position="217"/>
        <end position="233"/>
    </location>
</feature>
<evidence type="ECO:0000256" key="1">
    <source>
        <dbReference type="ARBA" id="ARBA00004141"/>
    </source>
</evidence>
<comment type="caution">
    <text evidence="7">The sequence shown here is derived from an EMBL/GenBank/DDBJ whole genome shotgun (WGS) entry which is preliminary data.</text>
</comment>
<evidence type="ECO:0000256" key="4">
    <source>
        <dbReference type="ARBA" id="ARBA00023136"/>
    </source>
</evidence>
<feature type="transmembrane region" description="Helical" evidence="5">
    <location>
        <begin position="359"/>
        <end position="379"/>
    </location>
</feature>
<dbReference type="Pfam" id="PF04932">
    <property type="entry name" value="Wzy_C"/>
    <property type="match status" value="1"/>
</dbReference>
<reference evidence="7 8" key="1">
    <citation type="journal article" date="2016" name="Nat. Commun.">
        <title>Thousands of microbial genomes shed light on interconnected biogeochemical processes in an aquifer system.</title>
        <authorList>
            <person name="Anantharaman K."/>
            <person name="Brown C.T."/>
            <person name="Hug L.A."/>
            <person name="Sharon I."/>
            <person name="Castelle C.J."/>
            <person name="Probst A.J."/>
            <person name="Thomas B.C."/>
            <person name="Singh A."/>
            <person name="Wilkins M.J."/>
            <person name="Karaoz U."/>
            <person name="Brodie E.L."/>
            <person name="Williams K.H."/>
            <person name="Hubbard S.S."/>
            <person name="Banfield J.F."/>
        </authorList>
    </citation>
    <scope>NUCLEOTIDE SEQUENCE [LARGE SCALE GENOMIC DNA]</scope>
</reference>
<dbReference type="GO" id="GO:0016020">
    <property type="term" value="C:membrane"/>
    <property type="evidence" value="ECO:0007669"/>
    <property type="project" value="UniProtKB-SubCell"/>
</dbReference>
<feature type="transmembrane region" description="Helical" evidence="5">
    <location>
        <begin position="76"/>
        <end position="99"/>
    </location>
</feature>
<name>A0A1F5TG04_9BACT</name>
<keyword evidence="4 5" id="KW-0472">Membrane</keyword>
<feature type="transmembrane region" description="Helical" evidence="5">
    <location>
        <begin position="454"/>
        <end position="471"/>
    </location>
</feature>
<evidence type="ECO:0000259" key="6">
    <source>
        <dbReference type="Pfam" id="PF04932"/>
    </source>
</evidence>
<dbReference type="InterPro" id="IPR051533">
    <property type="entry name" value="WaaL-like"/>
</dbReference>
<feature type="transmembrane region" description="Helical" evidence="5">
    <location>
        <begin position="391"/>
        <end position="409"/>
    </location>
</feature>
<feature type="transmembrane region" description="Helical" evidence="5">
    <location>
        <begin position="415"/>
        <end position="434"/>
    </location>
</feature>
<proteinExistence type="predicted"/>
<protein>
    <recommendedName>
        <fullName evidence="6">O-antigen ligase-related domain-containing protein</fullName>
    </recommendedName>
</protein>
<sequence>MMIRSNSKRLFYFLTLGMAFVIPIVFNPFSFFRFEMDKIFLFRLLVSVMLAIWLIERGSLKNFWVWCWQRTAVMDLFGVETLQLAFVGVYGLSTIFSIAPAESFWGLMDRGFGLVTVVSLIVFYWLLRGVFAETRRASALVMVIVGTGFMVGLYAILQKFGLEFIPGVHSETLSIARSVVRPIATIGNPNYLGAYLAMILPFGLLLFDGAKRIWQKVLILITIIVQLAALYFTLSRAGWLGAFAGLLFFLFFYIYKLPRQRATIFVVAVALLSVGLFFFGVFGLGGDKRTQDLTFEGGSMYVRLQDFKYAAVKIIERPIFGFGPETYMFLSMDRIYTEKELAIDDRLSDRVHNLLLDTLINIGVVGLIVLITIFVQLFRRAWRGFFSGQDVSRQIVILTAASALVAYLVQVQFHFDTIVTSLLVIICFVLISDFEVKRAEEDVSSVSSKLTTPVALLAGVVLVVGVVWHVGEMVVNAMLI</sequence>
<dbReference type="AlphaFoldDB" id="A0A1F5TG04"/>
<feature type="domain" description="O-antigen ligase-related" evidence="6">
    <location>
        <begin position="222"/>
        <end position="371"/>
    </location>
</feature>
<dbReference type="EMBL" id="MFGM01000015">
    <property type="protein sequence ID" value="OGF37783.1"/>
    <property type="molecule type" value="Genomic_DNA"/>
</dbReference>
<dbReference type="PANTHER" id="PTHR37422">
    <property type="entry name" value="TEICHURONIC ACID BIOSYNTHESIS PROTEIN TUAE"/>
    <property type="match status" value="1"/>
</dbReference>
<evidence type="ECO:0000256" key="3">
    <source>
        <dbReference type="ARBA" id="ARBA00022989"/>
    </source>
</evidence>
<dbReference type="InterPro" id="IPR007016">
    <property type="entry name" value="O-antigen_ligase-rel_domated"/>
</dbReference>
<gene>
    <name evidence="7" type="ORF">A2482_00965</name>
</gene>
<feature type="transmembrane region" description="Helical" evidence="5">
    <location>
        <begin position="191"/>
        <end position="210"/>
    </location>
</feature>
<feature type="transmembrane region" description="Helical" evidence="5">
    <location>
        <begin position="262"/>
        <end position="284"/>
    </location>
</feature>
<feature type="transmembrane region" description="Helical" evidence="5">
    <location>
        <begin position="38"/>
        <end position="55"/>
    </location>
</feature>
<feature type="transmembrane region" description="Helical" evidence="5">
    <location>
        <begin position="239"/>
        <end position="255"/>
    </location>
</feature>
<dbReference type="PANTHER" id="PTHR37422:SF13">
    <property type="entry name" value="LIPOPOLYSACCHARIDE BIOSYNTHESIS PROTEIN PA4999-RELATED"/>
    <property type="match status" value="1"/>
</dbReference>
<keyword evidence="2 5" id="KW-0812">Transmembrane</keyword>
<evidence type="ECO:0000313" key="8">
    <source>
        <dbReference type="Proteomes" id="UP000178656"/>
    </source>
</evidence>
<feature type="transmembrane region" description="Helical" evidence="5">
    <location>
        <begin position="111"/>
        <end position="127"/>
    </location>
</feature>
<keyword evidence="3 5" id="KW-1133">Transmembrane helix</keyword>
<organism evidence="7 8">
    <name type="scientific">Candidatus Falkowbacteria bacterium RIFOXYC2_FULL_48_21</name>
    <dbReference type="NCBI Taxonomy" id="1798005"/>
    <lineage>
        <taxon>Bacteria</taxon>
        <taxon>Candidatus Falkowiibacteriota</taxon>
    </lineage>
</organism>
<accession>A0A1F5TG04</accession>
<evidence type="ECO:0000256" key="5">
    <source>
        <dbReference type="SAM" id="Phobius"/>
    </source>
</evidence>
<evidence type="ECO:0000313" key="7">
    <source>
        <dbReference type="EMBL" id="OGF37783.1"/>
    </source>
</evidence>
<feature type="transmembrane region" description="Helical" evidence="5">
    <location>
        <begin position="139"/>
        <end position="157"/>
    </location>
</feature>
<comment type="subcellular location">
    <subcellularLocation>
        <location evidence="1">Membrane</location>
        <topology evidence="1">Multi-pass membrane protein</topology>
    </subcellularLocation>
</comment>
<evidence type="ECO:0000256" key="2">
    <source>
        <dbReference type="ARBA" id="ARBA00022692"/>
    </source>
</evidence>
<dbReference type="Proteomes" id="UP000178656">
    <property type="component" value="Unassembled WGS sequence"/>
</dbReference>